<dbReference type="EMBL" id="JASNQZ010000006">
    <property type="protein sequence ID" value="KAL0956426.1"/>
    <property type="molecule type" value="Genomic_DNA"/>
</dbReference>
<feature type="domain" description="Bromo" evidence="5">
    <location>
        <begin position="21"/>
        <end position="91"/>
    </location>
</feature>
<comment type="caution">
    <text evidence="6">The sequence shown here is derived from an EMBL/GenBank/DDBJ whole genome shotgun (WGS) entry which is preliminary data.</text>
</comment>
<keyword evidence="7" id="KW-1185">Reference proteome</keyword>
<accession>A0ABR3JMZ3</accession>
<dbReference type="SMART" id="SM00297">
    <property type="entry name" value="BROMO"/>
    <property type="match status" value="1"/>
</dbReference>
<dbReference type="InterPro" id="IPR036427">
    <property type="entry name" value="Bromodomain-like_sf"/>
</dbReference>
<dbReference type="Gene3D" id="1.20.920.10">
    <property type="entry name" value="Bromodomain-like"/>
    <property type="match status" value="1"/>
</dbReference>
<evidence type="ECO:0000313" key="7">
    <source>
        <dbReference type="Proteomes" id="UP001556367"/>
    </source>
</evidence>
<evidence type="ECO:0000256" key="2">
    <source>
        <dbReference type="ARBA" id="ARBA00023117"/>
    </source>
</evidence>
<evidence type="ECO:0000256" key="3">
    <source>
        <dbReference type="ARBA" id="ARBA00023315"/>
    </source>
</evidence>
<dbReference type="SUPFAM" id="SSF47370">
    <property type="entry name" value="Bromodomain"/>
    <property type="match status" value="1"/>
</dbReference>
<dbReference type="PANTHER" id="PTHR45750:SF3">
    <property type="entry name" value="HISTONE ACETYLTRANSFERASE"/>
    <property type="match status" value="1"/>
</dbReference>
<dbReference type="PRINTS" id="PR00503">
    <property type="entry name" value="BROMODOMAIN"/>
</dbReference>
<dbReference type="InterPro" id="IPR018359">
    <property type="entry name" value="Bromodomain_CS"/>
</dbReference>
<dbReference type="InterPro" id="IPR001487">
    <property type="entry name" value="Bromodomain"/>
</dbReference>
<dbReference type="Pfam" id="PF00439">
    <property type="entry name" value="Bromodomain"/>
    <property type="match status" value="1"/>
</dbReference>
<evidence type="ECO:0000256" key="4">
    <source>
        <dbReference type="PROSITE-ProRule" id="PRU00035"/>
    </source>
</evidence>
<keyword evidence="3" id="KW-0012">Acyltransferase</keyword>
<dbReference type="CDD" id="cd05509">
    <property type="entry name" value="Bromo_gcn5_like"/>
    <property type="match status" value="1"/>
</dbReference>
<keyword evidence="1" id="KW-0808">Transferase</keyword>
<name>A0ABR3JMZ3_9AGAR</name>
<organism evidence="6 7">
    <name type="scientific">Hohenbuehelia grisea</name>
    <dbReference type="NCBI Taxonomy" id="104357"/>
    <lineage>
        <taxon>Eukaryota</taxon>
        <taxon>Fungi</taxon>
        <taxon>Dikarya</taxon>
        <taxon>Basidiomycota</taxon>
        <taxon>Agaricomycotina</taxon>
        <taxon>Agaricomycetes</taxon>
        <taxon>Agaricomycetidae</taxon>
        <taxon>Agaricales</taxon>
        <taxon>Pleurotineae</taxon>
        <taxon>Pleurotaceae</taxon>
        <taxon>Hohenbuehelia</taxon>
    </lineage>
</organism>
<sequence length="114" mass="13589">MHVIPKNAEQNYMERLLRDLKGHSNAWPFMVPVNAEEVPEYYEVIKNPMDFRTMEHKLDTYQYSSVDEFVDDAMLIFRNCRTFNPEGTVYHKGALRLEKYLRELLAERGKKEDS</sequence>
<evidence type="ECO:0000259" key="5">
    <source>
        <dbReference type="PROSITE" id="PS50014"/>
    </source>
</evidence>
<dbReference type="PANTHER" id="PTHR45750">
    <property type="entry name" value="GH11602P"/>
    <property type="match status" value="1"/>
</dbReference>
<evidence type="ECO:0000256" key="1">
    <source>
        <dbReference type="ARBA" id="ARBA00022679"/>
    </source>
</evidence>
<gene>
    <name evidence="6" type="ORF">HGRIS_002574</name>
</gene>
<dbReference type="PROSITE" id="PS50014">
    <property type="entry name" value="BROMODOMAIN_2"/>
    <property type="match status" value="1"/>
</dbReference>
<dbReference type="InterPro" id="IPR037800">
    <property type="entry name" value="GCN5"/>
</dbReference>
<proteinExistence type="predicted"/>
<dbReference type="PROSITE" id="PS00633">
    <property type="entry name" value="BROMODOMAIN_1"/>
    <property type="match status" value="1"/>
</dbReference>
<dbReference type="Proteomes" id="UP001556367">
    <property type="component" value="Unassembled WGS sequence"/>
</dbReference>
<protein>
    <recommendedName>
        <fullName evidence="5">Bromo domain-containing protein</fullName>
    </recommendedName>
</protein>
<keyword evidence="2 4" id="KW-0103">Bromodomain</keyword>
<reference evidence="7" key="1">
    <citation type="submission" date="2024-06" db="EMBL/GenBank/DDBJ databases">
        <title>Multi-omics analyses provide insights into the biosynthesis of the anticancer antibiotic pleurotin in Hohenbuehelia grisea.</title>
        <authorList>
            <person name="Weaver J.A."/>
            <person name="Alberti F."/>
        </authorList>
    </citation>
    <scope>NUCLEOTIDE SEQUENCE [LARGE SCALE GENOMIC DNA]</scope>
    <source>
        <strain evidence="7">T-177</strain>
    </source>
</reference>
<evidence type="ECO:0000313" key="6">
    <source>
        <dbReference type="EMBL" id="KAL0956426.1"/>
    </source>
</evidence>